<dbReference type="InterPro" id="IPR006076">
    <property type="entry name" value="FAD-dep_OxRdtase"/>
</dbReference>
<dbReference type="Gene3D" id="3.50.50.60">
    <property type="entry name" value="FAD/NAD(P)-binding domain"/>
    <property type="match status" value="2"/>
</dbReference>
<evidence type="ECO:0000256" key="1">
    <source>
        <dbReference type="ARBA" id="ARBA00023002"/>
    </source>
</evidence>
<proteinExistence type="predicted"/>
<dbReference type="RefSeq" id="WP_235226071.1">
    <property type="nucleotide sequence ID" value="NZ_JAKGAQ010000002.1"/>
</dbReference>
<protein>
    <submittedName>
        <fullName evidence="3">FAD-binding oxidoreductase</fullName>
    </submittedName>
</protein>
<keyword evidence="1" id="KW-0560">Oxidoreductase</keyword>
<reference evidence="3 4" key="1">
    <citation type="submission" date="2022-01" db="EMBL/GenBank/DDBJ databases">
        <title>Octadecabacter sp. nov., isolated from a marine alga.</title>
        <authorList>
            <person name="Jin M.S."/>
            <person name="Kim H.M."/>
            <person name="Han D.M."/>
            <person name="Jung J.J."/>
            <person name="Jeon C.O."/>
        </authorList>
    </citation>
    <scope>NUCLEOTIDE SEQUENCE [LARGE SCALE GENOMIC DNA]</scope>
    <source>
        <strain evidence="3 4">G9-8</strain>
    </source>
</reference>
<evidence type="ECO:0000313" key="4">
    <source>
        <dbReference type="Proteomes" id="UP001200557"/>
    </source>
</evidence>
<gene>
    <name evidence="3" type="ORF">L0664_11915</name>
</gene>
<dbReference type="Gene3D" id="3.30.9.10">
    <property type="entry name" value="D-Amino Acid Oxidase, subunit A, domain 2"/>
    <property type="match status" value="2"/>
</dbReference>
<organism evidence="3 4">
    <name type="scientific">Octadecabacter dasysiphoniae</name>
    <dbReference type="NCBI Taxonomy" id="2909341"/>
    <lineage>
        <taxon>Bacteria</taxon>
        <taxon>Pseudomonadati</taxon>
        <taxon>Pseudomonadota</taxon>
        <taxon>Alphaproteobacteria</taxon>
        <taxon>Rhodobacterales</taxon>
        <taxon>Roseobacteraceae</taxon>
        <taxon>Octadecabacter</taxon>
    </lineage>
</organism>
<dbReference type="PANTHER" id="PTHR13847:SF289">
    <property type="entry name" value="GLYCINE OXIDASE"/>
    <property type="match status" value="1"/>
</dbReference>
<comment type="caution">
    <text evidence="3">The sequence shown here is derived from an EMBL/GenBank/DDBJ whole genome shotgun (WGS) entry which is preliminary data.</text>
</comment>
<dbReference type="Pfam" id="PF01266">
    <property type="entry name" value="DAO"/>
    <property type="match status" value="1"/>
</dbReference>
<feature type="domain" description="FAD dependent oxidoreductase" evidence="2">
    <location>
        <begin position="5"/>
        <end position="325"/>
    </location>
</feature>
<dbReference type="InterPro" id="IPR036188">
    <property type="entry name" value="FAD/NAD-bd_sf"/>
</dbReference>
<name>A0ABS9CWY5_9RHOB</name>
<accession>A0ABS9CWY5</accession>
<dbReference type="Proteomes" id="UP001200557">
    <property type="component" value="Unassembled WGS sequence"/>
</dbReference>
<evidence type="ECO:0000313" key="3">
    <source>
        <dbReference type="EMBL" id="MCF2871775.1"/>
    </source>
</evidence>
<dbReference type="PANTHER" id="PTHR13847">
    <property type="entry name" value="SARCOSINE DEHYDROGENASE-RELATED"/>
    <property type="match status" value="1"/>
</dbReference>
<evidence type="ECO:0000259" key="2">
    <source>
        <dbReference type="Pfam" id="PF01266"/>
    </source>
</evidence>
<sequence length="344" mass="35901">MATVDVTVRGAGAFGLSVAWACIQAGATVRVIDPNGVASGASGGIVGALAPHVPEQWNPKKAFQLESLLMAESWWAQVEDAGGAASGYARTGRLQPIVDDAALALAKDRGQGARTLWQGRAIWEVVTASSDFAPASPTGLLIHDTLSARLHPAQACAALAAAITARGGQIATDGPDEGHVVWATGWEGLNALTADHTRMVGAGIKGQAVLLEYDARTAPQLFVDGLHIIPHADGTTAIGSTTERDFDDPTSTDNQCDALLEKARTAIPVLADAPEIKRWAGVRPRSRTRAPMLGKHPFRTGEFIANGGFKIGFGMAPLAAEQLSRLILTGENLIPPDFDPSASL</sequence>
<dbReference type="SUPFAM" id="SSF51971">
    <property type="entry name" value="Nucleotide-binding domain"/>
    <property type="match status" value="1"/>
</dbReference>
<keyword evidence="4" id="KW-1185">Reference proteome</keyword>
<dbReference type="EMBL" id="JAKGAQ010000002">
    <property type="protein sequence ID" value="MCF2871775.1"/>
    <property type="molecule type" value="Genomic_DNA"/>
</dbReference>